<evidence type="ECO:0000256" key="2">
    <source>
        <dbReference type="ARBA" id="ARBA00022475"/>
    </source>
</evidence>
<sequence length="267" mass="30056">MKKKINYRLISQIFFFALVALITMNHYLAESGDGLPFIGSMSLHAICPYGGVATFVALLKYGVFVQKIHPSSLVMLGIILFAGVLFGPVVCSYACPLGSIQEWIGKIGKRVFKKHNKIIPYSIDSKLRYVRYFVLIFTVYVTTNSLKLMFLNIDPYYALFNFWSEEAVVGGIVALIATLVLSLLVERPWCKYFCPFGALMGLTNFIRIFKIRRKSETCIDCKACDRACPMNIKVSDKEVVRNHQCISCGECTSDAVCPVEDTVEMKM</sequence>
<gene>
    <name evidence="9" type="ORF">SAMN02745751_01373</name>
</gene>
<keyword evidence="4" id="KW-0408">Iron</keyword>
<dbReference type="GO" id="GO:0005886">
    <property type="term" value="C:plasma membrane"/>
    <property type="evidence" value="ECO:0007669"/>
    <property type="project" value="UniProtKB-SubCell"/>
</dbReference>
<keyword evidence="3" id="KW-0479">Metal-binding</keyword>
<dbReference type="GO" id="GO:0046872">
    <property type="term" value="F:metal ion binding"/>
    <property type="evidence" value="ECO:0007669"/>
    <property type="project" value="UniProtKB-KW"/>
</dbReference>
<feature type="domain" description="4Fe-4S ferredoxin-type" evidence="8">
    <location>
        <begin position="209"/>
        <end position="238"/>
    </location>
</feature>
<dbReference type="Pfam" id="PF12801">
    <property type="entry name" value="Fer4_5"/>
    <property type="match status" value="2"/>
</dbReference>
<dbReference type="OrthoDB" id="9806398at2"/>
<dbReference type="STRING" id="1121476.SAMN02745751_01373"/>
<dbReference type="AlphaFoldDB" id="A0A1M6F6T5"/>
<evidence type="ECO:0000313" key="9">
    <source>
        <dbReference type="EMBL" id="SHI93381.1"/>
    </source>
</evidence>
<evidence type="ECO:0000256" key="7">
    <source>
        <dbReference type="SAM" id="Phobius"/>
    </source>
</evidence>
<dbReference type="RefSeq" id="WP_073048842.1">
    <property type="nucleotide sequence ID" value="NZ_FQZL01000008.1"/>
</dbReference>
<feature type="transmembrane region" description="Helical" evidence="7">
    <location>
        <begin position="41"/>
        <end position="61"/>
    </location>
</feature>
<proteinExistence type="predicted"/>
<comment type="subcellular location">
    <subcellularLocation>
        <location evidence="1">Cell membrane</location>
    </subcellularLocation>
</comment>
<dbReference type="InterPro" id="IPR017900">
    <property type="entry name" value="4Fe4S_Fe_S_CS"/>
</dbReference>
<feature type="transmembrane region" description="Helical" evidence="7">
    <location>
        <begin position="9"/>
        <end position="29"/>
    </location>
</feature>
<dbReference type="Proteomes" id="UP000184052">
    <property type="component" value="Unassembled WGS sequence"/>
</dbReference>
<dbReference type="InterPro" id="IPR052378">
    <property type="entry name" value="NosR_regulator"/>
</dbReference>
<keyword evidence="6 7" id="KW-0472">Membrane</keyword>
<feature type="transmembrane region" description="Helical" evidence="7">
    <location>
        <begin position="73"/>
        <end position="95"/>
    </location>
</feature>
<dbReference type="EMBL" id="FQZL01000008">
    <property type="protein sequence ID" value="SHI93381.1"/>
    <property type="molecule type" value="Genomic_DNA"/>
</dbReference>
<keyword evidence="7" id="KW-1133">Transmembrane helix</keyword>
<name>A0A1M6F6T5_9FIRM</name>
<dbReference type="Gene3D" id="3.30.70.20">
    <property type="match status" value="1"/>
</dbReference>
<accession>A0A1M6F6T5</accession>
<dbReference type="PANTHER" id="PTHR30224">
    <property type="entry name" value="ELECTRON TRANSPORT PROTEIN"/>
    <property type="match status" value="1"/>
</dbReference>
<feature type="transmembrane region" description="Helical" evidence="7">
    <location>
        <begin position="162"/>
        <end position="183"/>
    </location>
</feature>
<dbReference type="SUPFAM" id="SSF54862">
    <property type="entry name" value="4Fe-4S ferredoxins"/>
    <property type="match status" value="1"/>
</dbReference>
<dbReference type="InterPro" id="IPR017896">
    <property type="entry name" value="4Fe4S_Fe-S-bd"/>
</dbReference>
<feature type="transmembrane region" description="Helical" evidence="7">
    <location>
        <begin position="189"/>
        <end position="206"/>
    </location>
</feature>
<keyword evidence="5" id="KW-0411">Iron-sulfur</keyword>
<evidence type="ECO:0000313" key="10">
    <source>
        <dbReference type="Proteomes" id="UP000184052"/>
    </source>
</evidence>
<evidence type="ECO:0000256" key="3">
    <source>
        <dbReference type="ARBA" id="ARBA00022723"/>
    </source>
</evidence>
<evidence type="ECO:0000256" key="4">
    <source>
        <dbReference type="ARBA" id="ARBA00023004"/>
    </source>
</evidence>
<dbReference type="GO" id="GO:0051536">
    <property type="term" value="F:iron-sulfur cluster binding"/>
    <property type="evidence" value="ECO:0007669"/>
    <property type="project" value="UniProtKB-KW"/>
</dbReference>
<feature type="transmembrane region" description="Helical" evidence="7">
    <location>
        <begin position="129"/>
        <end position="150"/>
    </location>
</feature>
<organism evidence="9 10">
    <name type="scientific">Dethiosulfatibacter aminovorans DSM 17477</name>
    <dbReference type="NCBI Taxonomy" id="1121476"/>
    <lineage>
        <taxon>Bacteria</taxon>
        <taxon>Bacillati</taxon>
        <taxon>Bacillota</taxon>
        <taxon>Tissierellia</taxon>
        <taxon>Dethiosulfatibacter</taxon>
    </lineage>
</organism>
<protein>
    <submittedName>
        <fullName evidence="9">4Fe-4S binding domain-containing protein</fullName>
    </submittedName>
</protein>
<dbReference type="PROSITE" id="PS00198">
    <property type="entry name" value="4FE4S_FER_1"/>
    <property type="match status" value="1"/>
</dbReference>
<keyword evidence="2" id="KW-1003">Cell membrane</keyword>
<dbReference type="PROSITE" id="PS51379">
    <property type="entry name" value="4FE4S_FER_2"/>
    <property type="match status" value="2"/>
</dbReference>
<evidence type="ECO:0000259" key="8">
    <source>
        <dbReference type="PROSITE" id="PS51379"/>
    </source>
</evidence>
<reference evidence="9 10" key="1">
    <citation type="submission" date="2016-11" db="EMBL/GenBank/DDBJ databases">
        <authorList>
            <person name="Jaros S."/>
            <person name="Januszkiewicz K."/>
            <person name="Wedrychowicz H."/>
        </authorList>
    </citation>
    <scope>NUCLEOTIDE SEQUENCE [LARGE SCALE GENOMIC DNA]</scope>
    <source>
        <strain evidence="9 10">DSM 17477</strain>
    </source>
</reference>
<evidence type="ECO:0000256" key="1">
    <source>
        <dbReference type="ARBA" id="ARBA00004236"/>
    </source>
</evidence>
<keyword evidence="10" id="KW-1185">Reference proteome</keyword>
<keyword evidence="7" id="KW-0812">Transmembrane</keyword>
<evidence type="ECO:0000256" key="5">
    <source>
        <dbReference type="ARBA" id="ARBA00023014"/>
    </source>
</evidence>
<feature type="domain" description="4Fe-4S ferredoxin-type" evidence="8">
    <location>
        <begin position="239"/>
        <end position="267"/>
    </location>
</feature>
<dbReference type="PANTHER" id="PTHR30224:SF4">
    <property type="entry name" value="ELECTRON TRANSPORT PROTEIN YCCM-RELATED"/>
    <property type="match status" value="1"/>
</dbReference>
<evidence type="ECO:0000256" key="6">
    <source>
        <dbReference type="ARBA" id="ARBA00023136"/>
    </source>
</evidence>